<keyword evidence="1" id="KW-0472">Membrane</keyword>
<organism evidence="2">
    <name type="scientific">Anopheles darlingi</name>
    <name type="common">Mosquito</name>
    <dbReference type="NCBI Taxonomy" id="43151"/>
    <lineage>
        <taxon>Eukaryota</taxon>
        <taxon>Metazoa</taxon>
        <taxon>Ecdysozoa</taxon>
        <taxon>Arthropoda</taxon>
        <taxon>Hexapoda</taxon>
        <taxon>Insecta</taxon>
        <taxon>Pterygota</taxon>
        <taxon>Neoptera</taxon>
        <taxon>Endopterygota</taxon>
        <taxon>Diptera</taxon>
        <taxon>Nematocera</taxon>
        <taxon>Culicoidea</taxon>
        <taxon>Culicidae</taxon>
        <taxon>Anophelinae</taxon>
        <taxon>Anopheles</taxon>
    </lineage>
</organism>
<dbReference type="AlphaFoldDB" id="A0A2M4D5B5"/>
<evidence type="ECO:0000313" key="2">
    <source>
        <dbReference type="EMBL" id="MBW72760.1"/>
    </source>
</evidence>
<keyword evidence="1" id="KW-0812">Transmembrane</keyword>
<keyword evidence="1" id="KW-1133">Transmembrane helix</keyword>
<proteinExistence type="predicted"/>
<evidence type="ECO:0000256" key="1">
    <source>
        <dbReference type="SAM" id="Phobius"/>
    </source>
</evidence>
<accession>A0A2M4D5B5</accession>
<sequence length="66" mass="7487">MDIVCFAQIGHIIVVTVVQIIWFGLWSSPFPHFDRGQFQHTLARCVNIECNGSRYMQLGCIITTAC</sequence>
<name>A0A2M4D5B5_ANODA</name>
<reference evidence="2" key="1">
    <citation type="submission" date="2018-01" db="EMBL/GenBank/DDBJ databases">
        <title>An insight into the sialome of Amazonian anophelines.</title>
        <authorList>
            <person name="Ribeiro J.M."/>
            <person name="Scarpassa V."/>
            <person name="Calvo E."/>
        </authorList>
    </citation>
    <scope>NUCLEOTIDE SEQUENCE</scope>
</reference>
<protein>
    <submittedName>
        <fullName evidence="2">Putative secreted protein</fullName>
    </submittedName>
</protein>
<dbReference type="EMBL" id="GGFL01008582">
    <property type="protein sequence ID" value="MBW72760.1"/>
    <property type="molecule type" value="Transcribed_RNA"/>
</dbReference>
<feature type="transmembrane region" description="Helical" evidence="1">
    <location>
        <begin position="6"/>
        <end position="25"/>
    </location>
</feature>